<dbReference type="GO" id="GO:0005886">
    <property type="term" value="C:plasma membrane"/>
    <property type="evidence" value="ECO:0007669"/>
    <property type="project" value="UniProtKB-SubCell"/>
</dbReference>
<dbReference type="GO" id="GO:0005524">
    <property type="term" value="F:ATP binding"/>
    <property type="evidence" value="ECO:0007669"/>
    <property type="project" value="UniProtKB-KW"/>
</dbReference>
<evidence type="ECO:0000256" key="1">
    <source>
        <dbReference type="ARBA" id="ARBA00004651"/>
    </source>
</evidence>
<dbReference type="Pfam" id="PF00005">
    <property type="entry name" value="ABC_tran"/>
    <property type="match status" value="1"/>
</dbReference>
<keyword evidence="11" id="KW-1185">Reference proteome</keyword>
<dbReference type="Gene3D" id="3.40.50.300">
    <property type="entry name" value="P-loop containing nucleotide triphosphate hydrolases"/>
    <property type="match status" value="1"/>
</dbReference>
<reference evidence="10 11" key="1">
    <citation type="submission" date="2020-08" db="EMBL/GenBank/DDBJ databases">
        <title>Genome sequence of Erysipelothrix inopinata DSM 15511T.</title>
        <authorList>
            <person name="Hyun D.-W."/>
            <person name="Bae J.-W."/>
        </authorList>
    </citation>
    <scope>NUCLEOTIDE SEQUENCE [LARGE SCALE GENOMIC DNA]</scope>
    <source>
        <strain evidence="10 11">DSM 15511</strain>
    </source>
</reference>
<dbReference type="PROSITE" id="PS00211">
    <property type="entry name" value="ABC_TRANSPORTER_1"/>
    <property type="match status" value="1"/>
</dbReference>
<dbReference type="InterPro" id="IPR036640">
    <property type="entry name" value="ABC1_TM_sf"/>
</dbReference>
<keyword evidence="4 10" id="KW-0067">ATP-binding</keyword>
<evidence type="ECO:0000256" key="4">
    <source>
        <dbReference type="ARBA" id="ARBA00022840"/>
    </source>
</evidence>
<dbReference type="RefSeq" id="WP_187534216.1">
    <property type="nucleotide sequence ID" value="NZ_CBCSHU010000001.1"/>
</dbReference>
<organism evidence="10 11">
    <name type="scientific">Erysipelothrix inopinata</name>
    <dbReference type="NCBI Taxonomy" id="225084"/>
    <lineage>
        <taxon>Bacteria</taxon>
        <taxon>Bacillati</taxon>
        <taxon>Bacillota</taxon>
        <taxon>Erysipelotrichia</taxon>
        <taxon>Erysipelotrichales</taxon>
        <taxon>Erysipelotrichaceae</taxon>
        <taxon>Erysipelothrix</taxon>
    </lineage>
</organism>
<evidence type="ECO:0000313" key="10">
    <source>
        <dbReference type="EMBL" id="QNN61098.1"/>
    </source>
</evidence>
<sequence>MELTKKDKFSLVLCIIASFISSLTLVMTPFYLGKAIDLMVGQGNVDMEGVFYYLSMTAVFYLINFVAGWVSMLIANNISINFVKELRIKLQNHISRLPISYLDTHSHGNLQSLFAMDGELILDGLYQFLTQLLNGIFVVLIASYFMFTINVGMTFIVFALVPLVFLTSHIVSKKSLRLFKKQQDLAGQLSGKSSEFIDNHVLVMTSNYQEESIKEFVEINEKLSDIGVRAQFLSAMTNPTTRVVNNLSYLLLGLTGALSAMNYGLSIGMLTSFISYSMMFSKPFNEFSAIVAQIQAGRAGYQRFQEVLEEPLEVDSEKHVELKGDVVTFDDVAFSYNKNNPLIENLNLQIEPLSKVAIVGPTGAGKSTLINLLMRFYDVNKGTIAIDGVDTHSIARSDTRNLMGIVLQDPWLFEGTILDNIKYGKPDASLEEVKEATRQAGCYDYIMSLDHQFDTQVSLGSQNISLGQKQMITIARALIVDAPIIILDEATSSIDVVTEKRIQSIFTQIMKSHTSFFVAHRLSTVIDSDVILVMKEGHLIEQGTHHELMSLKGFYHDLYMSQF</sequence>
<dbReference type="FunFam" id="3.40.50.300:FF:000218">
    <property type="entry name" value="Multidrug ABC transporter ATP-binding protein"/>
    <property type="match status" value="1"/>
</dbReference>
<dbReference type="GO" id="GO:0015421">
    <property type="term" value="F:ABC-type oligopeptide transporter activity"/>
    <property type="evidence" value="ECO:0007669"/>
    <property type="project" value="TreeGrafter"/>
</dbReference>
<feature type="transmembrane region" description="Helical" evidence="7">
    <location>
        <begin position="125"/>
        <end position="147"/>
    </location>
</feature>
<feature type="domain" description="ABC transmembrane type-1" evidence="9">
    <location>
        <begin position="12"/>
        <end position="296"/>
    </location>
</feature>
<keyword evidence="6 7" id="KW-0472">Membrane</keyword>
<evidence type="ECO:0000256" key="3">
    <source>
        <dbReference type="ARBA" id="ARBA00022741"/>
    </source>
</evidence>
<dbReference type="PANTHER" id="PTHR43394:SF1">
    <property type="entry name" value="ATP-BINDING CASSETTE SUB-FAMILY B MEMBER 10, MITOCHONDRIAL"/>
    <property type="match status" value="1"/>
</dbReference>
<dbReference type="Pfam" id="PF00664">
    <property type="entry name" value="ABC_membrane"/>
    <property type="match status" value="1"/>
</dbReference>
<dbReference type="InterPro" id="IPR017871">
    <property type="entry name" value="ABC_transporter-like_CS"/>
</dbReference>
<feature type="transmembrane region" description="Helical" evidence="7">
    <location>
        <begin position="12"/>
        <end position="32"/>
    </location>
</feature>
<dbReference type="InterPro" id="IPR011527">
    <property type="entry name" value="ABC1_TM_dom"/>
</dbReference>
<dbReference type="PANTHER" id="PTHR43394">
    <property type="entry name" value="ATP-DEPENDENT PERMEASE MDL1, MITOCHONDRIAL"/>
    <property type="match status" value="1"/>
</dbReference>
<keyword evidence="3" id="KW-0547">Nucleotide-binding</keyword>
<accession>A0A7G9RZS3</accession>
<feature type="transmembrane region" description="Helical" evidence="7">
    <location>
        <begin position="153"/>
        <end position="171"/>
    </location>
</feature>
<dbReference type="PROSITE" id="PS50929">
    <property type="entry name" value="ABC_TM1F"/>
    <property type="match status" value="1"/>
</dbReference>
<dbReference type="SUPFAM" id="SSF52540">
    <property type="entry name" value="P-loop containing nucleoside triphosphate hydrolases"/>
    <property type="match status" value="1"/>
</dbReference>
<dbReference type="Gene3D" id="1.20.1560.10">
    <property type="entry name" value="ABC transporter type 1, transmembrane domain"/>
    <property type="match status" value="1"/>
</dbReference>
<dbReference type="SMART" id="SM00382">
    <property type="entry name" value="AAA"/>
    <property type="match status" value="1"/>
</dbReference>
<feature type="domain" description="ABC transporter" evidence="8">
    <location>
        <begin position="327"/>
        <end position="561"/>
    </location>
</feature>
<feature type="transmembrane region" description="Helical" evidence="7">
    <location>
        <begin position="52"/>
        <end position="75"/>
    </location>
</feature>
<dbReference type="CDD" id="cd18547">
    <property type="entry name" value="ABC_6TM_Tm288_like"/>
    <property type="match status" value="1"/>
</dbReference>
<evidence type="ECO:0000313" key="11">
    <source>
        <dbReference type="Proteomes" id="UP000515928"/>
    </source>
</evidence>
<dbReference type="GO" id="GO:0016887">
    <property type="term" value="F:ATP hydrolysis activity"/>
    <property type="evidence" value="ECO:0007669"/>
    <property type="project" value="InterPro"/>
</dbReference>
<dbReference type="InterPro" id="IPR027417">
    <property type="entry name" value="P-loop_NTPase"/>
</dbReference>
<evidence type="ECO:0000259" key="8">
    <source>
        <dbReference type="PROSITE" id="PS50893"/>
    </source>
</evidence>
<dbReference type="InterPro" id="IPR003593">
    <property type="entry name" value="AAA+_ATPase"/>
</dbReference>
<evidence type="ECO:0000259" key="9">
    <source>
        <dbReference type="PROSITE" id="PS50929"/>
    </source>
</evidence>
<keyword evidence="5 7" id="KW-1133">Transmembrane helix</keyword>
<dbReference type="PROSITE" id="PS50893">
    <property type="entry name" value="ABC_TRANSPORTER_2"/>
    <property type="match status" value="1"/>
</dbReference>
<evidence type="ECO:0000256" key="7">
    <source>
        <dbReference type="SAM" id="Phobius"/>
    </source>
</evidence>
<proteinExistence type="predicted"/>
<dbReference type="AlphaFoldDB" id="A0A7G9RZS3"/>
<dbReference type="Proteomes" id="UP000515928">
    <property type="component" value="Chromosome"/>
</dbReference>
<feature type="transmembrane region" description="Helical" evidence="7">
    <location>
        <begin position="249"/>
        <end position="276"/>
    </location>
</feature>
<dbReference type="SUPFAM" id="SSF90123">
    <property type="entry name" value="ABC transporter transmembrane region"/>
    <property type="match status" value="1"/>
</dbReference>
<evidence type="ECO:0000256" key="6">
    <source>
        <dbReference type="ARBA" id="ARBA00023136"/>
    </source>
</evidence>
<dbReference type="InterPro" id="IPR003439">
    <property type="entry name" value="ABC_transporter-like_ATP-bd"/>
</dbReference>
<keyword evidence="2 7" id="KW-0812">Transmembrane</keyword>
<evidence type="ECO:0000256" key="5">
    <source>
        <dbReference type="ARBA" id="ARBA00022989"/>
    </source>
</evidence>
<dbReference type="KEGG" id="eio:H9L01_01675"/>
<name>A0A7G9RZS3_9FIRM</name>
<dbReference type="InterPro" id="IPR039421">
    <property type="entry name" value="Type_1_exporter"/>
</dbReference>
<comment type="subcellular location">
    <subcellularLocation>
        <location evidence="1">Cell membrane</location>
        <topology evidence="1">Multi-pass membrane protein</topology>
    </subcellularLocation>
</comment>
<gene>
    <name evidence="10" type="ORF">H9L01_01675</name>
</gene>
<evidence type="ECO:0000256" key="2">
    <source>
        <dbReference type="ARBA" id="ARBA00022692"/>
    </source>
</evidence>
<protein>
    <submittedName>
        <fullName evidence="10">ABC transporter ATP-binding protein</fullName>
    </submittedName>
</protein>
<dbReference type="EMBL" id="CP060715">
    <property type="protein sequence ID" value="QNN61098.1"/>
    <property type="molecule type" value="Genomic_DNA"/>
</dbReference>